<evidence type="ECO:0000256" key="6">
    <source>
        <dbReference type="ARBA" id="ARBA00022729"/>
    </source>
</evidence>
<sequence>MKVLAVLVLAVFTGCHANLFYADAPKPQLEVLTDAFWDYVGKATQTADDTLQMIRKSQLGQDISARLTESADMASQYAASIQEQLPQDLIAKVTTEADLLKERLIQDLGTVRDRLQPYTEDVKAKIQERVEQLKKELAPYTDAALDTETLKATLLQKSEELKTNLEQTMENLQTQLGPYTDDLKQKVDQHLKDFKENVTPLTEKVQNELTQRAQQVREMATPYVDDLKGKLDPYTQDLQARLSSLYESFVKAN</sequence>
<evidence type="ECO:0000256" key="10">
    <source>
        <dbReference type="ARBA" id="ARBA00023098"/>
    </source>
</evidence>
<dbReference type="InterPro" id="IPR000074">
    <property type="entry name" value="ApoA_E"/>
</dbReference>
<dbReference type="PROSITE" id="PS51257">
    <property type="entry name" value="PROKAR_LIPOPROTEIN"/>
    <property type="match status" value="1"/>
</dbReference>
<dbReference type="AlphaFoldDB" id="A0A3P8SBZ1"/>
<keyword evidence="14" id="KW-0175">Coiled coil</keyword>
<keyword evidence="12" id="KW-0753">Steroid metabolism</keyword>
<comment type="subcellular location">
    <subcellularLocation>
        <location evidence="1">Secreted</location>
    </subcellularLocation>
</comment>
<keyword evidence="7" id="KW-0677">Repeat</keyword>
<dbReference type="STRING" id="161767.ENSAPEP00000009642"/>
<evidence type="ECO:0000256" key="15">
    <source>
        <dbReference type="SAM" id="SignalP"/>
    </source>
</evidence>
<dbReference type="GO" id="GO:0034362">
    <property type="term" value="C:low-density lipoprotein particle"/>
    <property type="evidence" value="ECO:0007669"/>
    <property type="project" value="TreeGrafter"/>
</dbReference>
<dbReference type="Ensembl" id="ENSAPET00000009916.1">
    <property type="protein sequence ID" value="ENSAPEP00000009652.1"/>
    <property type="gene ID" value="ENSAPEG00000006940.1"/>
</dbReference>
<keyword evidence="9" id="KW-0445">Lipid transport</keyword>
<evidence type="ECO:0000256" key="14">
    <source>
        <dbReference type="SAM" id="Coils"/>
    </source>
</evidence>
<dbReference type="OMA" id="QTHLGPY"/>
<dbReference type="GO" id="GO:0033700">
    <property type="term" value="P:phospholipid efflux"/>
    <property type="evidence" value="ECO:0007669"/>
    <property type="project" value="TreeGrafter"/>
</dbReference>
<keyword evidence="3" id="KW-0813">Transport</keyword>
<feature type="signal peptide" evidence="15">
    <location>
        <begin position="1"/>
        <end position="17"/>
    </location>
</feature>
<dbReference type="GO" id="GO:0033344">
    <property type="term" value="P:cholesterol efflux"/>
    <property type="evidence" value="ECO:0007669"/>
    <property type="project" value="TreeGrafter"/>
</dbReference>
<evidence type="ECO:0000256" key="9">
    <source>
        <dbReference type="ARBA" id="ARBA00023055"/>
    </source>
</evidence>
<evidence type="ECO:0000256" key="4">
    <source>
        <dbReference type="ARBA" id="ARBA00022525"/>
    </source>
</evidence>
<dbReference type="GO" id="GO:0055090">
    <property type="term" value="P:acylglycerol homeostasis"/>
    <property type="evidence" value="ECO:0007669"/>
    <property type="project" value="TreeGrafter"/>
</dbReference>
<keyword evidence="5" id="KW-0153">Cholesterol metabolism</keyword>
<dbReference type="InterPro" id="IPR050163">
    <property type="entry name" value="Apolipoprotein_A1/A4/E"/>
</dbReference>
<keyword evidence="11" id="KW-1207">Sterol metabolism</keyword>
<keyword evidence="17" id="KW-1185">Reference proteome</keyword>
<evidence type="ECO:0000256" key="13">
    <source>
        <dbReference type="ARBA" id="ARBA00037506"/>
    </source>
</evidence>
<dbReference type="GeneTree" id="ENSGT00950000182929"/>
<protein>
    <recommendedName>
        <fullName evidence="18">Apolipoprotein A-IV a</fullName>
    </recommendedName>
</protein>
<reference evidence="16 17" key="1">
    <citation type="submission" date="2018-03" db="EMBL/GenBank/DDBJ databases">
        <title>Finding Nemo's genes: A chromosome-scale reference assembly of the genome of the orange clownfish Amphiprion percula.</title>
        <authorList>
            <person name="Lehmann R."/>
        </authorList>
    </citation>
    <scope>NUCLEOTIDE SEQUENCE</scope>
</reference>
<organism evidence="16 17">
    <name type="scientific">Amphiprion percula</name>
    <name type="common">Orange clownfish</name>
    <name type="synonym">Lutjanus percula</name>
    <dbReference type="NCBI Taxonomy" id="161767"/>
    <lineage>
        <taxon>Eukaryota</taxon>
        <taxon>Metazoa</taxon>
        <taxon>Chordata</taxon>
        <taxon>Craniata</taxon>
        <taxon>Vertebrata</taxon>
        <taxon>Euteleostomi</taxon>
        <taxon>Actinopterygii</taxon>
        <taxon>Neopterygii</taxon>
        <taxon>Teleostei</taxon>
        <taxon>Neoteleostei</taxon>
        <taxon>Acanthomorphata</taxon>
        <taxon>Ovalentaria</taxon>
        <taxon>Pomacentridae</taxon>
        <taxon>Amphiprion</taxon>
    </lineage>
</organism>
<feature type="coiled-coil region" evidence="14">
    <location>
        <begin position="123"/>
        <end position="175"/>
    </location>
</feature>
<feature type="chain" id="PRO_5044596841" description="Apolipoprotein A-IV a" evidence="15">
    <location>
        <begin position="18"/>
        <end position="253"/>
    </location>
</feature>
<proteinExistence type="inferred from homology"/>
<dbReference type="Proteomes" id="UP000265080">
    <property type="component" value="Chromosome 7"/>
</dbReference>
<dbReference type="PANTHER" id="PTHR18976:SF28">
    <property type="entry name" value="APOLIPOPROTEIN A-IV-RELATED"/>
    <property type="match status" value="1"/>
</dbReference>
<dbReference type="GO" id="GO:1903561">
    <property type="term" value="C:extracellular vesicle"/>
    <property type="evidence" value="ECO:0007669"/>
    <property type="project" value="TreeGrafter"/>
</dbReference>
<dbReference type="GO" id="GO:0034364">
    <property type="term" value="C:high-density lipoprotein particle"/>
    <property type="evidence" value="ECO:0007669"/>
    <property type="project" value="UniProtKB-KW"/>
</dbReference>
<dbReference type="Pfam" id="PF01442">
    <property type="entry name" value="Apolipoprotein"/>
    <property type="match status" value="1"/>
</dbReference>
<evidence type="ECO:0000313" key="16">
    <source>
        <dbReference type="Ensembl" id="ENSAPEP00000009652.1"/>
    </source>
</evidence>
<dbReference type="GO" id="GO:0034361">
    <property type="term" value="C:very-low-density lipoprotein particle"/>
    <property type="evidence" value="ECO:0007669"/>
    <property type="project" value="TreeGrafter"/>
</dbReference>
<evidence type="ECO:0000256" key="5">
    <source>
        <dbReference type="ARBA" id="ARBA00022548"/>
    </source>
</evidence>
<accession>A0A3P8SBZ1</accession>
<dbReference type="GO" id="GO:0120020">
    <property type="term" value="F:cholesterol transfer activity"/>
    <property type="evidence" value="ECO:0007669"/>
    <property type="project" value="TreeGrafter"/>
</dbReference>
<evidence type="ECO:0000313" key="17">
    <source>
        <dbReference type="Proteomes" id="UP000265080"/>
    </source>
</evidence>
<evidence type="ECO:0000256" key="1">
    <source>
        <dbReference type="ARBA" id="ARBA00004613"/>
    </source>
</evidence>
<evidence type="ECO:0000256" key="3">
    <source>
        <dbReference type="ARBA" id="ARBA00022448"/>
    </source>
</evidence>
<dbReference type="GO" id="GO:0042627">
    <property type="term" value="C:chylomicron"/>
    <property type="evidence" value="ECO:0007669"/>
    <property type="project" value="TreeGrafter"/>
</dbReference>
<comment type="similarity">
    <text evidence="2">Belongs to the apolipoprotein A1/A4/E family.</text>
</comment>
<keyword evidence="10" id="KW-0443">Lipid metabolism</keyword>
<dbReference type="GO" id="GO:0042157">
    <property type="term" value="P:lipoprotein metabolic process"/>
    <property type="evidence" value="ECO:0007669"/>
    <property type="project" value="InterPro"/>
</dbReference>
<keyword evidence="8" id="KW-0345">HDL</keyword>
<dbReference type="GO" id="GO:0060228">
    <property type="term" value="F:phosphatidylcholine-sterol O-acyltransferase activator activity"/>
    <property type="evidence" value="ECO:0007669"/>
    <property type="project" value="TreeGrafter"/>
</dbReference>
<reference evidence="16" key="2">
    <citation type="submission" date="2025-05" db="UniProtKB">
        <authorList>
            <consortium name="Ensembl"/>
        </authorList>
    </citation>
    <scope>IDENTIFICATION</scope>
</reference>
<dbReference type="GO" id="GO:0008203">
    <property type="term" value="P:cholesterol metabolic process"/>
    <property type="evidence" value="ECO:0007669"/>
    <property type="project" value="UniProtKB-KW"/>
</dbReference>
<dbReference type="GO" id="GO:0005543">
    <property type="term" value="F:phospholipid binding"/>
    <property type="evidence" value="ECO:0007669"/>
    <property type="project" value="TreeGrafter"/>
</dbReference>
<evidence type="ECO:0000256" key="7">
    <source>
        <dbReference type="ARBA" id="ARBA00022737"/>
    </source>
</evidence>
<evidence type="ECO:0000256" key="12">
    <source>
        <dbReference type="ARBA" id="ARBA00023221"/>
    </source>
</evidence>
<evidence type="ECO:0000256" key="11">
    <source>
        <dbReference type="ARBA" id="ARBA00023166"/>
    </source>
</evidence>
<dbReference type="SUPFAM" id="SSF58113">
    <property type="entry name" value="Apolipoprotein A-I"/>
    <property type="match status" value="1"/>
</dbReference>
<dbReference type="Gene3D" id="1.20.120.20">
    <property type="entry name" value="Apolipoprotein"/>
    <property type="match status" value="2"/>
</dbReference>
<evidence type="ECO:0000256" key="8">
    <source>
        <dbReference type="ARBA" id="ARBA00022850"/>
    </source>
</evidence>
<dbReference type="Ensembl" id="ENSAPET00000009906.1">
    <property type="protein sequence ID" value="ENSAPEP00000009642.1"/>
    <property type="gene ID" value="ENSAPEG00000006940.1"/>
</dbReference>
<name>A0A3P8SBZ1_AMPPE</name>
<keyword evidence="4" id="KW-0964">Secreted</keyword>
<dbReference type="FunFam" id="1.20.120.20:FF:000007">
    <property type="entry name" value="Apolipoprotein A-IV a"/>
    <property type="match status" value="1"/>
</dbReference>
<dbReference type="FunFam" id="1.20.120.20:FF:000008">
    <property type="entry name" value="Apolipoprotein A-IV a"/>
    <property type="match status" value="1"/>
</dbReference>
<keyword evidence="6 15" id="KW-0732">Signal</keyword>
<evidence type="ECO:0000256" key="2">
    <source>
        <dbReference type="ARBA" id="ARBA00008788"/>
    </source>
</evidence>
<comment type="function">
    <text evidence="13">Participates in the reverse transport of cholesterol from tissues to the liver for excretion by promoting cholesterol efflux from tissues and by acting as a cofactor for the lecithin cholesterol acyltransferase (LCAT).</text>
</comment>
<evidence type="ECO:0008006" key="18">
    <source>
        <dbReference type="Google" id="ProtNLM"/>
    </source>
</evidence>
<dbReference type="PANTHER" id="PTHR18976">
    <property type="entry name" value="APOLIPOPROTEIN"/>
    <property type="match status" value="1"/>
</dbReference>